<dbReference type="Pfam" id="PF10996">
    <property type="entry name" value="Beta-Casp"/>
    <property type="match status" value="1"/>
</dbReference>
<evidence type="ECO:0000313" key="4">
    <source>
        <dbReference type="EMBL" id="RDI72026.1"/>
    </source>
</evidence>
<dbReference type="InterPro" id="IPR011108">
    <property type="entry name" value="RMMBL"/>
</dbReference>
<dbReference type="EMBL" id="FNKQ01000001">
    <property type="protein sequence ID" value="SDQ05236.1"/>
    <property type="molecule type" value="Genomic_DNA"/>
</dbReference>
<dbReference type="Gene3D" id="3.60.15.10">
    <property type="entry name" value="Ribonuclease Z/Hydroxyacylglutathione hydrolase-like"/>
    <property type="match status" value="1"/>
</dbReference>
<dbReference type="GO" id="GO:0016787">
    <property type="term" value="F:hydrolase activity"/>
    <property type="evidence" value="ECO:0007669"/>
    <property type="project" value="UniProtKB-KW"/>
</dbReference>
<dbReference type="PANTHER" id="PTHR11203">
    <property type="entry name" value="CLEAVAGE AND POLYADENYLATION SPECIFICITY FACTOR FAMILY MEMBER"/>
    <property type="match status" value="1"/>
</dbReference>
<dbReference type="InterPro" id="IPR001279">
    <property type="entry name" value="Metallo-B-lactamas"/>
</dbReference>
<dbReference type="AlphaFoldDB" id="A0A1H0XRD5"/>
<feature type="domain" description="Metallo-beta-lactamase" evidence="2">
    <location>
        <begin position="13"/>
        <end position="218"/>
    </location>
</feature>
<keyword evidence="7" id="KW-1185">Reference proteome</keyword>
<name>A0A1H0XRD5_9EURY</name>
<evidence type="ECO:0000259" key="2">
    <source>
        <dbReference type="SMART" id="SM00849"/>
    </source>
</evidence>
<dbReference type="InterPro" id="IPR050698">
    <property type="entry name" value="MBL"/>
</dbReference>
<accession>A0A1H0XRD5</accession>
<dbReference type="CDD" id="cd16295">
    <property type="entry name" value="TTHA0252-CPSF-like_MBL-fold"/>
    <property type="match status" value="1"/>
</dbReference>
<evidence type="ECO:0000313" key="5">
    <source>
        <dbReference type="EMBL" id="SDQ05236.1"/>
    </source>
</evidence>
<dbReference type="Proteomes" id="UP000255421">
    <property type="component" value="Unassembled WGS sequence"/>
</dbReference>
<gene>
    <name evidence="4" type="ORF">DWB78_10010</name>
    <name evidence="5" type="ORF">SAMN05216278_0107</name>
</gene>
<organism evidence="5 6">
    <name type="scientific">Halopelagius longus</name>
    <dbReference type="NCBI Taxonomy" id="1236180"/>
    <lineage>
        <taxon>Archaea</taxon>
        <taxon>Methanobacteriati</taxon>
        <taxon>Methanobacteriota</taxon>
        <taxon>Stenosarchaea group</taxon>
        <taxon>Halobacteria</taxon>
        <taxon>Halobacteriales</taxon>
        <taxon>Haloferacaceae</taxon>
    </lineage>
</organism>
<sequence>MDIRFLGGAREVGRSAILVNDRLLLDYGILTGNPPQFPVDAPDPEAVVVSHGHLDHVGSIPSLLSGDRRPPIHWTPPTRELALTLARDTLKLHGGSYNCPFTEAEVKRVTQVSETHGYRETFEAAGHEVTFFDAGHIPGSAHVLVDDGETRLFYTADFHTDDQRLVSASTARPDADAVICESTYSDVDHDPRRRIEEQFVESVETTVWDGGTVVVPAFAIGRTQEMLLVCEANDIDCYVDGMGKRITRMLRQHPEYVRDPEALRRAKSNARFVTGRDGQRKRIAAQNTVIVTTSGMLSGGPAMTYVPAIRSSPTNKVALTGYQVEGTPGRELLESGRAELDGRVMPVSAQVEWYDFSAHADREGLLSLLDSYRDSRVLVNHGDRCAAFAEELRADGFDAAAPDIGDAVTV</sequence>
<dbReference type="Proteomes" id="UP000199289">
    <property type="component" value="Unassembled WGS sequence"/>
</dbReference>
<reference evidence="4 7" key="3">
    <citation type="submission" date="2018-07" db="EMBL/GenBank/DDBJ databases">
        <title>Genome sequence of extremly halophilic archaeon Halopelagius longus strain BC12-B1.</title>
        <authorList>
            <person name="Zhang X."/>
        </authorList>
    </citation>
    <scope>NUCLEOTIDE SEQUENCE [LARGE SCALE GENOMIC DNA]</scope>
    <source>
        <strain evidence="4 7">BC12-B1</strain>
    </source>
</reference>
<dbReference type="OrthoDB" id="40950at2157"/>
<dbReference type="GO" id="GO:0004521">
    <property type="term" value="F:RNA endonuclease activity"/>
    <property type="evidence" value="ECO:0007669"/>
    <property type="project" value="TreeGrafter"/>
</dbReference>
<dbReference type="InterPro" id="IPR022712">
    <property type="entry name" value="Beta_Casp"/>
</dbReference>
<dbReference type="Pfam" id="PF00753">
    <property type="entry name" value="Lactamase_B"/>
    <property type="match status" value="1"/>
</dbReference>
<feature type="domain" description="Beta-Casp" evidence="3">
    <location>
        <begin position="223"/>
        <end position="332"/>
    </location>
</feature>
<dbReference type="SUPFAM" id="SSF56281">
    <property type="entry name" value="Metallo-hydrolase/oxidoreductase"/>
    <property type="match status" value="1"/>
</dbReference>
<dbReference type="SMART" id="SM00849">
    <property type="entry name" value="Lactamase_B"/>
    <property type="match status" value="1"/>
</dbReference>
<evidence type="ECO:0000313" key="6">
    <source>
        <dbReference type="Proteomes" id="UP000199289"/>
    </source>
</evidence>
<dbReference type="SMART" id="SM01027">
    <property type="entry name" value="Beta-Casp"/>
    <property type="match status" value="1"/>
</dbReference>
<protein>
    <submittedName>
        <fullName evidence="4">MBL fold metallo-hydrolase</fullName>
    </submittedName>
    <submittedName>
        <fullName evidence="5">Putative mRNA 3-end processing factor</fullName>
    </submittedName>
</protein>
<proteinExistence type="predicted"/>
<evidence type="ECO:0000313" key="7">
    <source>
        <dbReference type="Proteomes" id="UP000255421"/>
    </source>
</evidence>
<keyword evidence="1 4" id="KW-0378">Hydrolase</keyword>
<reference evidence="6" key="2">
    <citation type="submission" date="2016-10" db="EMBL/GenBank/DDBJ databases">
        <authorList>
            <person name="Varghese N."/>
            <person name="Submissions S."/>
        </authorList>
    </citation>
    <scope>NUCLEOTIDE SEQUENCE [LARGE SCALE GENOMIC DNA]</scope>
    <source>
        <strain evidence="6">CGMCC 1.12397</strain>
    </source>
</reference>
<evidence type="ECO:0000259" key="3">
    <source>
        <dbReference type="SMART" id="SM01027"/>
    </source>
</evidence>
<reference evidence="5" key="1">
    <citation type="submission" date="2016-10" db="EMBL/GenBank/DDBJ databases">
        <authorList>
            <person name="de Groot N.N."/>
        </authorList>
    </citation>
    <scope>NUCLEOTIDE SEQUENCE [LARGE SCALE GENOMIC DNA]</scope>
    <source>
        <strain evidence="5">CGMCC 1.12397</strain>
    </source>
</reference>
<dbReference type="EMBL" id="QQST01000001">
    <property type="protein sequence ID" value="RDI72026.1"/>
    <property type="molecule type" value="Genomic_DNA"/>
</dbReference>
<dbReference type="RefSeq" id="WP_092531439.1">
    <property type="nucleotide sequence ID" value="NZ_FNKQ01000001.1"/>
</dbReference>
<evidence type="ECO:0000256" key="1">
    <source>
        <dbReference type="ARBA" id="ARBA00022801"/>
    </source>
</evidence>
<dbReference type="Pfam" id="PF07521">
    <property type="entry name" value="RMMBL"/>
    <property type="match status" value="1"/>
</dbReference>
<dbReference type="InterPro" id="IPR036866">
    <property type="entry name" value="RibonucZ/Hydroxyglut_hydro"/>
</dbReference>
<dbReference type="Gene3D" id="3.40.50.10890">
    <property type="match status" value="1"/>
</dbReference>
<dbReference type="PANTHER" id="PTHR11203:SF52">
    <property type="entry name" value="MRNA 3-END PROCESSING FACTOR"/>
    <property type="match status" value="1"/>
</dbReference>